<dbReference type="AlphaFoldDB" id="A0A8S1RKN8"/>
<dbReference type="EMBL" id="CAJJDN010000209">
    <property type="protein sequence ID" value="CAD8129161.1"/>
    <property type="molecule type" value="Genomic_DNA"/>
</dbReference>
<name>A0A8S1RKN8_9CILI</name>
<comment type="caution">
    <text evidence="1">The sequence shown here is derived from an EMBL/GenBank/DDBJ whole genome shotgun (WGS) entry which is preliminary data.</text>
</comment>
<keyword evidence="2" id="KW-1185">Reference proteome</keyword>
<proteinExistence type="predicted"/>
<evidence type="ECO:0000313" key="1">
    <source>
        <dbReference type="EMBL" id="CAD8129161.1"/>
    </source>
</evidence>
<protein>
    <submittedName>
        <fullName evidence="1">Uncharacterized protein</fullName>
    </submittedName>
</protein>
<gene>
    <name evidence="1" type="ORF">PSON_ATCC_30995.1.T2090010</name>
</gene>
<accession>A0A8S1RKN8</accession>
<organism evidence="1 2">
    <name type="scientific">Paramecium sonneborni</name>
    <dbReference type="NCBI Taxonomy" id="65129"/>
    <lineage>
        <taxon>Eukaryota</taxon>
        <taxon>Sar</taxon>
        <taxon>Alveolata</taxon>
        <taxon>Ciliophora</taxon>
        <taxon>Intramacronucleata</taxon>
        <taxon>Oligohymenophorea</taxon>
        <taxon>Peniculida</taxon>
        <taxon>Parameciidae</taxon>
        <taxon>Paramecium</taxon>
    </lineage>
</organism>
<sequence>MKKKFDFKLNLQGLNEEPQEEEISSKRTISLQKDIAKSKIENNLILIEKSYKNENYLLIFKLQNLIDLIRSTILQQMLLNQDLRRDVKQQVQLTFRIIQDCLLQDIRAAQLTAQRGYLSRKLLKHYFKELPQQLRAEYFGSLLTLYKESLRQQQQNIFDFSSMGSGIKVEKKVTWPFIEGFGFCIWIKMENVNLMNRIWEYKKQQVFMNKDNKEKGEQNVLY</sequence>
<evidence type="ECO:0000313" key="2">
    <source>
        <dbReference type="Proteomes" id="UP000692954"/>
    </source>
</evidence>
<dbReference type="Proteomes" id="UP000692954">
    <property type="component" value="Unassembled WGS sequence"/>
</dbReference>
<reference evidence="1" key="1">
    <citation type="submission" date="2021-01" db="EMBL/GenBank/DDBJ databases">
        <authorList>
            <consortium name="Genoscope - CEA"/>
            <person name="William W."/>
        </authorList>
    </citation>
    <scope>NUCLEOTIDE SEQUENCE</scope>
</reference>